<keyword evidence="10 13" id="KW-0472">Membrane</keyword>
<evidence type="ECO:0000256" key="2">
    <source>
        <dbReference type="ARBA" id="ARBA00004236"/>
    </source>
</evidence>
<evidence type="ECO:0000256" key="3">
    <source>
        <dbReference type="ARBA" id="ARBA00005590"/>
    </source>
</evidence>
<keyword evidence="16" id="KW-1185">Reference proteome</keyword>
<keyword evidence="4" id="KW-0813">Transport</keyword>
<evidence type="ECO:0000313" key="16">
    <source>
        <dbReference type="Proteomes" id="UP001603857"/>
    </source>
</evidence>
<evidence type="ECO:0000256" key="5">
    <source>
        <dbReference type="ARBA" id="ARBA00022475"/>
    </source>
</evidence>
<evidence type="ECO:0000256" key="13">
    <source>
        <dbReference type="SAM" id="Phobius"/>
    </source>
</evidence>
<keyword evidence="7" id="KW-0769">Symport</keyword>
<evidence type="ECO:0000256" key="8">
    <source>
        <dbReference type="ARBA" id="ARBA00022970"/>
    </source>
</evidence>
<evidence type="ECO:0000259" key="14">
    <source>
        <dbReference type="Pfam" id="PF01490"/>
    </source>
</evidence>
<keyword evidence="9 13" id="KW-1133">Transmembrane helix</keyword>
<evidence type="ECO:0000256" key="9">
    <source>
        <dbReference type="ARBA" id="ARBA00022989"/>
    </source>
</evidence>
<evidence type="ECO:0000256" key="6">
    <source>
        <dbReference type="ARBA" id="ARBA00022692"/>
    </source>
</evidence>
<feature type="transmembrane region" description="Helical" evidence="13">
    <location>
        <begin position="270"/>
        <end position="289"/>
    </location>
</feature>
<dbReference type="AlphaFoldDB" id="A0ABD1MW84"/>
<dbReference type="PANTHER" id="PTHR48017">
    <property type="entry name" value="OS05G0424000 PROTEIN-RELATED"/>
    <property type="match status" value="1"/>
</dbReference>
<keyword evidence="6 13" id="KW-0812">Transmembrane</keyword>
<dbReference type="GO" id="GO:0009734">
    <property type="term" value="P:auxin-activated signaling pathway"/>
    <property type="evidence" value="ECO:0007669"/>
    <property type="project" value="UniProtKB-KW"/>
</dbReference>
<protein>
    <recommendedName>
        <fullName evidence="14">Amino acid transporter transmembrane domain-containing protein</fullName>
    </recommendedName>
</protein>
<sequence>MDVEAGKGVSSVELDDDGRIKRTGNVITATTHIVTVVVGAGVLALAWAMAQLGWIAGITIMIIFACISIYTYNLIADCYRYPHPLNGKRNYTYMQAVDAYLGGKMHVFCGLVQYGKLAGITVGYTITTSTSLVAIKKAICFHKRGHHAYCKFSNNPFMIGFGMLQILLSQIPNFHKLTWLSTIAAITSFGYALIGSSLSLAVVVSGKGKTTSLFGNKVGPELSQADKVWRVFSALGNIALACSYATVVYDIMDTLKSYPAECTQMKRANVFGITTMTILFLLCGGLGYAAFGDHTPGNILTGFGFYEPFWLVALGNVFIITHMVGAYQVRKSNPERK</sequence>
<name>A0ABD1MW84_9FABA</name>
<feature type="transmembrane region" description="Helical" evidence="13">
    <location>
        <begin position="177"/>
        <end position="204"/>
    </location>
</feature>
<dbReference type="Pfam" id="PF01490">
    <property type="entry name" value="Aa_trans"/>
    <property type="match status" value="1"/>
</dbReference>
<gene>
    <name evidence="15" type="ORF">Fmac_008030</name>
</gene>
<evidence type="ECO:0000256" key="12">
    <source>
        <dbReference type="ARBA" id="ARBA00045588"/>
    </source>
</evidence>
<comment type="similarity">
    <text evidence="3">Belongs to the amino acid/polyamine transporter 2 family. Amino acid/auxin permease (AAAP) (TC 2.A.18.1) subfamily.</text>
</comment>
<feature type="transmembrane region" description="Helical" evidence="13">
    <location>
        <begin position="26"/>
        <end position="48"/>
    </location>
</feature>
<proteinExistence type="inferred from homology"/>
<comment type="caution">
    <text evidence="15">The sequence shown here is derived from an EMBL/GenBank/DDBJ whole genome shotgun (WGS) entry which is preliminary data.</text>
</comment>
<organism evidence="15 16">
    <name type="scientific">Flemingia macrophylla</name>
    <dbReference type="NCBI Taxonomy" id="520843"/>
    <lineage>
        <taxon>Eukaryota</taxon>
        <taxon>Viridiplantae</taxon>
        <taxon>Streptophyta</taxon>
        <taxon>Embryophyta</taxon>
        <taxon>Tracheophyta</taxon>
        <taxon>Spermatophyta</taxon>
        <taxon>Magnoliopsida</taxon>
        <taxon>eudicotyledons</taxon>
        <taxon>Gunneridae</taxon>
        <taxon>Pentapetalae</taxon>
        <taxon>rosids</taxon>
        <taxon>fabids</taxon>
        <taxon>Fabales</taxon>
        <taxon>Fabaceae</taxon>
        <taxon>Papilionoideae</taxon>
        <taxon>50 kb inversion clade</taxon>
        <taxon>NPAAA clade</taxon>
        <taxon>indigoferoid/millettioid clade</taxon>
        <taxon>Phaseoleae</taxon>
        <taxon>Flemingia</taxon>
    </lineage>
</organism>
<dbReference type="EMBL" id="JBGMDY010000003">
    <property type="protein sequence ID" value="KAL2340090.1"/>
    <property type="molecule type" value="Genomic_DNA"/>
</dbReference>
<evidence type="ECO:0000256" key="1">
    <source>
        <dbReference type="ARBA" id="ARBA00004127"/>
    </source>
</evidence>
<accession>A0ABD1MW84</accession>
<dbReference type="Proteomes" id="UP001603857">
    <property type="component" value="Unassembled WGS sequence"/>
</dbReference>
<evidence type="ECO:0000256" key="10">
    <source>
        <dbReference type="ARBA" id="ARBA00023136"/>
    </source>
</evidence>
<feature type="transmembrane region" description="Helical" evidence="13">
    <location>
        <begin position="309"/>
        <end position="329"/>
    </location>
</feature>
<evidence type="ECO:0000256" key="11">
    <source>
        <dbReference type="ARBA" id="ARBA00023294"/>
    </source>
</evidence>
<comment type="function">
    <text evidence="12">Carrier protein involved in proton-driven auxin influx. Mediates the formation of auxin gradient from developing leaves (site of auxin biosynthesis) to tips by contributing to the loading of auxin in vascular tissues and facilitating acropetal (base to tip) auxin transport within inner tissues of the root apex, and basipetal (tip to base) auxin transport within outer tissues of the root apex. May be involved in lateral roots and nodules formation.</text>
</comment>
<feature type="domain" description="Amino acid transporter transmembrane" evidence="14">
    <location>
        <begin position="23"/>
        <end position="329"/>
    </location>
</feature>
<evidence type="ECO:0000256" key="7">
    <source>
        <dbReference type="ARBA" id="ARBA00022847"/>
    </source>
</evidence>
<dbReference type="GO" id="GO:0006865">
    <property type="term" value="P:amino acid transport"/>
    <property type="evidence" value="ECO:0007669"/>
    <property type="project" value="UniProtKB-KW"/>
</dbReference>
<comment type="subcellular location">
    <subcellularLocation>
        <location evidence="2">Cell membrane</location>
    </subcellularLocation>
    <subcellularLocation>
        <location evidence="1">Endomembrane system</location>
        <topology evidence="1">Multi-pass membrane protein</topology>
    </subcellularLocation>
</comment>
<evidence type="ECO:0000256" key="4">
    <source>
        <dbReference type="ARBA" id="ARBA00022448"/>
    </source>
</evidence>
<dbReference type="GO" id="GO:0005886">
    <property type="term" value="C:plasma membrane"/>
    <property type="evidence" value="ECO:0007669"/>
    <property type="project" value="UniProtKB-SubCell"/>
</dbReference>
<keyword evidence="8" id="KW-0029">Amino-acid transport</keyword>
<dbReference type="GO" id="GO:0015293">
    <property type="term" value="F:symporter activity"/>
    <property type="evidence" value="ECO:0007669"/>
    <property type="project" value="UniProtKB-KW"/>
</dbReference>
<keyword evidence="11" id="KW-0927">Auxin signaling pathway</keyword>
<reference evidence="15 16" key="1">
    <citation type="submission" date="2024-08" db="EMBL/GenBank/DDBJ databases">
        <title>Insights into the chromosomal genome structure of Flemingia macrophylla.</title>
        <authorList>
            <person name="Ding Y."/>
            <person name="Zhao Y."/>
            <person name="Bi W."/>
            <person name="Wu M."/>
            <person name="Zhao G."/>
            <person name="Gong Y."/>
            <person name="Li W."/>
            <person name="Zhang P."/>
        </authorList>
    </citation>
    <scope>NUCLEOTIDE SEQUENCE [LARGE SCALE GENOMIC DNA]</scope>
    <source>
        <strain evidence="15">DYQJB</strain>
        <tissue evidence="15">Leaf</tissue>
    </source>
</reference>
<evidence type="ECO:0000313" key="15">
    <source>
        <dbReference type="EMBL" id="KAL2340090.1"/>
    </source>
</evidence>
<keyword evidence="5" id="KW-1003">Cell membrane</keyword>
<dbReference type="InterPro" id="IPR013057">
    <property type="entry name" value="AA_transpt_TM"/>
</dbReference>
<dbReference type="GO" id="GO:0012505">
    <property type="term" value="C:endomembrane system"/>
    <property type="evidence" value="ECO:0007669"/>
    <property type="project" value="UniProtKB-SubCell"/>
</dbReference>
<feature type="transmembrane region" description="Helical" evidence="13">
    <location>
        <begin position="54"/>
        <end position="75"/>
    </location>
</feature>